<accession>A0A165ZD08</accession>
<sequence>MLPASNEHASCLQPYEPLHAVPAVDGATVHPRQQDENTVATIQELATSLEHLEASLATAHPSFELQAICIAQITLDRDALRASIDASRKNLRHTFGDSRHSHSISSPQFSR</sequence>
<name>A0A165ZD08_EXIGL</name>
<dbReference type="InParanoid" id="A0A165ZD08"/>
<proteinExistence type="predicted"/>
<feature type="region of interest" description="Disordered" evidence="1">
    <location>
        <begin position="92"/>
        <end position="111"/>
    </location>
</feature>
<keyword evidence="3" id="KW-1185">Reference proteome</keyword>
<organism evidence="2 3">
    <name type="scientific">Exidia glandulosa HHB12029</name>
    <dbReference type="NCBI Taxonomy" id="1314781"/>
    <lineage>
        <taxon>Eukaryota</taxon>
        <taxon>Fungi</taxon>
        <taxon>Dikarya</taxon>
        <taxon>Basidiomycota</taxon>
        <taxon>Agaricomycotina</taxon>
        <taxon>Agaricomycetes</taxon>
        <taxon>Auriculariales</taxon>
        <taxon>Exidiaceae</taxon>
        <taxon>Exidia</taxon>
    </lineage>
</organism>
<dbReference type="Proteomes" id="UP000077266">
    <property type="component" value="Unassembled WGS sequence"/>
</dbReference>
<evidence type="ECO:0000313" key="2">
    <source>
        <dbReference type="EMBL" id="KZV81589.1"/>
    </source>
</evidence>
<protein>
    <submittedName>
        <fullName evidence="2">Uncharacterized protein</fullName>
    </submittedName>
</protein>
<dbReference type="AlphaFoldDB" id="A0A165ZD08"/>
<evidence type="ECO:0000256" key="1">
    <source>
        <dbReference type="SAM" id="MobiDB-lite"/>
    </source>
</evidence>
<dbReference type="EMBL" id="KV426381">
    <property type="protein sequence ID" value="KZV81589.1"/>
    <property type="molecule type" value="Genomic_DNA"/>
</dbReference>
<reference evidence="2 3" key="1">
    <citation type="journal article" date="2016" name="Mol. Biol. Evol.">
        <title>Comparative Genomics of Early-Diverging Mushroom-Forming Fungi Provides Insights into the Origins of Lignocellulose Decay Capabilities.</title>
        <authorList>
            <person name="Nagy L.G."/>
            <person name="Riley R."/>
            <person name="Tritt A."/>
            <person name="Adam C."/>
            <person name="Daum C."/>
            <person name="Floudas D."/>
            <person name="Sun H."/>
            <person name="Yadav J.S."/>
            <person name="Pangilinan J."/>
            <person name="Larsson K.H."/>
            <person name="Matsuura K."/>
            <person name="Barry K."/>
            <person name="Labutti K."/>
            <person name="Kuo R."/>
            <person name="Ohm R.A."/>
            <person name="Bhattacharya S.S."/>
            <person name="Shirouzu T."/>
            <person name="Yoshinaga Y."/>
            <person name="Martin F.M."/>
            <person name="Grigoriev I.V."/>
            <person name="Hibbett D.S."/>
        </authorList>
    </citation>
    <scope>NUCLEOTIDE SEQUENCE [LARGE SCALE GENOMIC DNA]</scope>
    <source>
        <strain evidence="2 3">HHB12029</strain>
    </source>
</reference>
<gene>
    <name evidence="2" type="ORF">EXIGLDRAFT_731109</name>
</gene>
<evidence type="ECO:0000313" key="3">
    <source>
        <dbReference type="Proteomes" id="UP000077266"/>
    </source>
</evidence>